<dbReference type="EMBL" id="ABLOJW010000002">
    <property type="protein sequence ID" value="EKT4091050.1"/>
    <property type="molecule type" value="Genomic_DNA"/>
</dbReference>
<dbReference type="AlphaFoldDB" id="A0AAI9BYY6"/>
<accession>A0AAI9BYY6</accession>
<dbReference type="InterPro" id="IPR015421">
    <property type="entry name" value="PyrdxlP-dep_Trfase_major"/>
</dbReference>
<keyword evidence="1" id="KW-0663">Pyridoxal phosphate</keyword>
<dbReference type="InterPro" id="IPR015422">
    <property type="entry name" value="PyrdxlP-dep_Trfase_small"/>
</dbReference>
<keyword evidence="3" id="KW-0808">Transferase</keyword>
<protein>
    <submittedName>
        <fullName evidence="3">Aminotransferase class V-fold PLP-dependent enzyme</fullName>
    </submittedName>
</protein>
<reference evidence="3" key="1">
    <citation type="submission" date="2022-07" db="EMBL/GenBank/DDBJ databases">
        <authorList>
            <consortium name="DAFM: The Division of Animal and Food Microbiology"/>
        </authorList>
    </citation>
    <scope>NUCLEOTIDE SEQUENCE</scope>
    <source>
        <strain evidence="3">19MO01SH01-2</strain>
    </source>
</reference>
<sequence>MTTASLLDPAAFDMPRDVLWLSHCKDGPLPRASADAVQALMGVQLRPWELRWEEDFLDVQRRLRHAAATLLAADAADISLMTCTSSGLEAVAFGYPWQAGDEILIPAGEFPSNRLPWLALSRRGVQCREIDLWQPGQRPTARDAPEDRLIEAITPRTRMIAASWVRFQDGIKLDLQKLGAACRGAGVDLVVDAIQGAGTTTLELTGVSALATGGHKGLLGLQGQGFLWTESGFRQKLVPLGTWLSGPEEFSQTSDPAPAADLWATDGRRLEAGSPSILSCEALASSLQLLLDCGGVAAIQAHVASLQRQLLEQLALGDGTWRAEAARLMALLEQDRLGPTLCFALPEERLARLLATAEAQGIHSSVRLGYLRVALHCWHDAEDVRRCVAWLLGTLD</sequence>
<dbReference type="PANTHER" id="PTHR43586">
    <property type="entry name" value="CYSTEINE DESULFURASE"/>
    <property type="match status" value="1"/>
</dbReference>
<dbReference type="Gene3D" id="3.40.640.10">
    <property type="entry name" value="Type I PLP-dependent aspartate aminotransferase-like (Major domain)"/>
    <property type="match status" value="1"/>
</dbReference>
<organism evidence="3 4">
    <name type="scientific">Stenotrophomonas maltophilia</name>
    <name type="common">Pseudomonas maltophilia</name>
    <name type="synonym">Xanthomonas maltophilia</name>
    <dbReference type="NCBI Taxonomy" id="40324"/>
    <lineage>
        <taxon>Bacteria</taxon>
        <taxon>Pseudomonadati</taxon>
        <taxon>Pseudomonadota</taxon>
        <taxon>Gammaproteobacteria</taxon>
        <taxon>Lysobacterales</taxon>
        <taxon>Lysobacteraceae</taxon>
        <taxon>Stenotrophomonas</taxon>
        <taxon>Stenotrophomonas maltophilia group</taxon>
    </lineage>
</organism>
<evidence type="ECO:0000256" key="1">
    <source>
        <dbReference type="ARBA" id="ARBA00022898"/>
    </source>
</evidence>
<dbReference type="SUPFAM" id="SSF53383">
    <property type="entry name" value="PLP-dependent transferases"/>
    <property type="match status" value="1"/>
</dbReference>
<dbReference type="Pfam" id="PF00266">
    <property type="entry name" value="Aminotran_5"/>
    <property type="match status" value="1"/>
</dbReference>
<evidence type="ECO:0000259" key="2">
    <source>
        <dbReference type="Pfam" id="PF00266"/>
    </source>
</evidence>
<name>A0AAI9BYY6_STEMA</name>
<dbReference type="InterPro" id="IPR015424">
    <property type="entry name" value="PyrdxlP-dep_Trfase"/>
</dbReference>
<dbReference type="InterPro" id="IPR000192">
    <property type="entry name" value="Aminotrans_V_dom"/>
</dbReference>
<keyword evidence="3" id="KW-0032">Aminotransferase</keyword>
<evidence type="ECO:0000313" key="4">
    <source>
        <dbReference type="Proteomes" id="UP001218208"/>
    </source>
</evidence>
<dbReference type="Proteomes" id="UP001218208">
    <property type="component" value="Unassembled WGS sequence"/>
</dbReference>
<dbReference type="PANTHER" id="PTHR43586:SF15">
    <property type="entry name" value="BLR3095 PROTEIN"/>
    <property type="match status" value="1"/>
</dbReference>
<dbReference type="Gene3D" id="3.90.1150.10">
    <property type="entry name" value="Aspartate Aminotransferase, domain 1"/>
    <property type="match status" value="1"/>
</dbReference>
<dbReference type="GO" id="GO:0008483">
    <property type="term" value="F:transaminase activity"/>
    <property type="evidence" value="ECO:0007669"/>
    <property type="project" value="UniProtKB-KW"/>
</dbReference>
<feature type="domain" description="Aminotransferase class V" evidence="2">
    <location>
        <begin position="61"/>
        <end position="319"/>
    </location>
</feature>
<evidence type="ECO:0000313" key="3">
    <source>
        <dbReference type="EMBL" id="EKT4091050.1"/>
    </source>
</evidence>
<proteinExistence type="predicted"/>
<gene>
    <name evidence="3" type="ORF">QEG23_000523</name>
</gene>
<comment type="caution">
    <text evidence="3">The sequence shown here is derived from an EMBL/GenBank/DDBJ whole genome shotgun (WGS) entry which is preliminary data.</text>
</comment>